<protein>
    <submittedName>
        <fullName evidence="2">CUB domain-containing protein</fullName>
    </submittedName>
</protein>
<keyword evidence="1" id="KW-1185">Reference proteome</keyword>
<dbReference type="AlphaFoldDB" id="A0A1I7YU34"/>
<dbReference type="Proteomes" id="UP000095287">
    <property type="component" value="Unplaced"/>
</dbReference>
<reference evidence="2" key="1">
    <citation type="submission" date="2016-11" db="UniProtKB">
        <authorList>
            <consortium name="WormBaseParasite"/>
        </authorList>
    </citation>
    <scope>IDENTIFICATION</scope>
</reference>
<name>A0A1I7YU34_9BILA</name>
<evidence type="ECO:0000313" key="1">
    <source>
        <dbReference type="Proteomes" id="UP000095287"/>
    </source>
</evidence>
<organism evidence="1 2">
    <name type="scientific">Steinernema glaseri</name>
    <dbReference type="NCBI Taxonomy" id="37863"/>
    <lineage>
        <taxon>Eukaryota</taxon>
        <taxon>Metazoa</taxon>
        <taxon>Ecdysozoa</taxon>
        <taxon>Nematoda</taxon>
        <taxon>Chromadorea</taxon>
        <taxon>Rhabditida</taxon>
        <taxon>Tylenchina</taxon>
        <taxon>Panagrolaimomorpha</taxon>
        <taxon>Strongyloidoidea</taxon>
        <taxon>Steinernematidae</taxon>
        <taxon>Steinernema</taxon>
    </lineage>
</organism>
<accession>A0A1I7YU34</accession>
<proteinExistence type="predicted"/>
<sequence length="72" mass="8358">MSRARFRVTVSTLRLVARKLSLDCRGRDNVLFSSAEESFPAVALNEQVIWTFRISHRGQVGFARNWYLLIED</sequence>
<evidence type="ECO:0000313" key="2">
    <source>
        <dbReference type="WBParaSite" id="L893_g19710.t1"/>
    </source>
</evidence>
<dbReference type="WBParaSite" id="L893_g19710.t1">
    <property type="protein sequence ID" value="L893_g19710.t1"/>
    <property type="gene ID" value="L893_g19710"/>
</dbReference>